<evidence type="ECO:0000256" key="1">
    <source>
        <dbReference type="ARBA" id="ARBA00022898"/>
    </source>
</evidence>
<name>A0A2R5G052_9STRA</name>
<proteinExistence type="predicted"/>
<comment type="caution">
    <text evidence="3">The sequence shown here is derived from an EMBL/GenBank/DDBJ whole genome shotgun (WGS) entry which is preliminary data.</text>
</comment>
<protein>
    <submittedName>
        <fullName evidence="3">L-cysteine desulfhydrase</fullName>
    </submittedName>
</protein>
<dbReference type="Gene3D" id="3.90.1150.10">
    <property type="entry name" value="Aspartate Aminotransferase, domain 1"/>
    <property type="match status" value="1"/>
</dbReference>
<dbReference type="InterPro" id="IPR015421">
    <property type="entry name" value="PyrdxlP-dep_Trfase_major"/>
</dbReference>
<feature type="domain" description="Aminotransferase class V" evidence="2">
    <location>
        <begin position="115"/>
        <end position="364"/>
    </location>
</feature>
<evidence type="ECO:0000259" key="2">
    <source>
        <dbReference type="Pfam" id="PF00266"/>
    </source>
</evidence>
<dbReference type="EMBL" id="BEYU01000005">
    <property type="protein sequence ID" value="GBG24406.1"/>
    <property type="molecule type" value="Genomic_DNA"/>
</dbReference>
<dbReference type="InParanoid" id="A0A2R5G052"/>
<gene>
    <name evidence="3" type="ORF">FCC1311_006242</name>
</gene>
<organism evidence="3 4">
    <name type="scientific">Hondaea fermentalgiana</name>
    <dbReference type="NCBI Taxonomy" id="2315210"/>
    <lineage>
        <taxon>Eukaryota</taxon>
        <taxon>Sar</taxon>
        <taxon>Stramenopiles</taxon>
        <taxon>Bigyra</taxon>
        <taxon>Labyrinthulomycetes</taxon>
        <taxon>Thraustochytrida</taxon>
        <taxon>Thraustochytriidae</taxon>
        <taxon>Hondaea</taxon>
    </lineage>
</organism>
<dbReference type="SUPFAM" id="SSF53383">
    <property type="entry name" value="PLP-dependent transferases"/>
    <property type="match status" value="1"/>
</dbReference>
<dbReference type="Proteomes" id="UP000241890">
    <property type="component" value="Unassembled WGS sequence"/>
</dbReference>
<evidence type="ECO:0000313" key="4">
    <source>
        <dbReference type="Proteomes" id="UP000241890"/>
    </source>
</evidence>
<dbReference type="AlphaFoldDB" id="A0A2R5G052"/>
<dbReference type="InterPro" id="IPR015424">
    <property type="entry name" value="PyrdxlP-dep_Trfase"/>
</dbReference>
<accession>A0A2R5G052</accession>
<dbReference type="PANTHER" id="PTHR43092">
    <property type="entry name" value="L-CYSTEINE DESULFHYDRASE"/>
    <property type="match status" value="1"/>
</dbReference>
<dbReference type="Pfam" id="PF00266">
    <property type="entry name" value="Aminotran_5"/>
    <property type="match status" value="1"/>
</dbReference>
<sequence>MKTAGFRGFGSFMVAESIEDMVARACRGERVAKLPFASSALSRESTGVKVSPLKRTSHEDFALDLAEFTFVNHGAFGAALRAGSRRAREWREYAEEQPLRYFDRDLFPGLVESARRLASFIGARPDQLALTNNATAGLDAVIASAFAASDKCNDRILIFDTTYGSVKKMAARHFGSDHVDELHLPLPLRDQDHFLYELEAQLDSMDLTNTRLAVVDHVTSNTAVCLPIEEMSKLFQARGIPTLVDGAHGPWATALDLEALSCDYYVGNCHKWLCAPKSVGFVFVRSPDEHTASLAPRITSHGEQSPFPGCFFWDGCRDYAAALALPAVLDYWYEHDAILARSQAVSLVQEARAMLEKRWATENLGLAAMGSEFTEIPMTCVGLPVNLEHGSSADAHGLQERLYHTHKVECPVKEINGRLYLRISSHVYNCLDDYERVAHAVDDVLRDVV</sequence>
<dbReference type="InterPro" id="IPR015422">
    <property type="entry name" value="PyrdxlP-dep_Trfase_small"/>
</dbReference>
<dbReference type="InterPro" id="IPR000192">
    <property type="entry name" value="Aminotrans_V_dom"/>
</dbReference>
<dbReference type="PANTHER" id="PTHR43092:SF2">
    <property type="entry name" value="HERCYNYLCYSTEINE SULFOXIDE LYASE"/>
    <property type="match status" value="1"/>
</dbReference>
<keyword evidence="1" id="KW-0663">Pyridoxal phosphate</keyword>
<dbReference type="OrthoDB" id="5978656at2759"/>
<keyword evidence="4" id="KW-1185">Reference proteome</keyword>
<reference evidence="3 4" key="1">
    <citation type="submission" date="2017-12" db="EMBL/GenBank/DDBJ databases">
        <title>Sequencing, de novo assembly and annotation of complete genome of a new Thraustochytrid species, strain FCC1311.</title>
        <authorList>
            <person name="Sedici K."/>
            <person name="Godart F."/>
            <person name="Aiese Cigliano R."/>
            <person name="Sanseverino W."/>
            <person name="Barakat M."/>
            <person name="Ortet P."/>
            <person name="Marechal E."/>
            <person name="Cagnac O."/>
            <person name="Amato A."/>
        </authorList>
    </citation>
    <scope>NUCLEOTIDE SEQUENCE [LARGE SCALE GENOMIC DNA]</scope>
</reference>
<dbReference type="Gene3D" id="3.40.640.10">
    <property type="entry name" value="Type I PLP-dependent aspartate aminotransferase-like (Major domain)"/>
    <property type="match status" value="1"/>
</dbReference>
<evidence type="ECO:0000313" key="3">
    <source>
        <dbReference type="EMBL" id="GBG24406.1"/>
    </source>
</evidence>